<proteinExistence type="inferred from homology"/>
<evidence type="ECO:0000313" key="12">
    <source>
        <dbReference type="Proteomes" id="UP000226429"/>
    </source>
</evidence>
<dbReference type="InterPro" id="IPR023707">
    <property type="entry name" value="OM_assembly_BamA"/>
</dbReference>
<dbReference type="InterPro" id="IPR039910">
    <property type="entry name" value="D15-like"/>
</dbReference>
<gene>
    <name evidence="8 11" type="primary">bamA</name>
    <name evidence="11" type="ORF">CFE62_005935</name>
</gene>
<sequence>MLRLLFKNFLLASLWINFLLPVVVQAFPLNHIYVEGLRGISRDTVLSYLPIKVGQSFESSQSSSVINALYATGFFSNVSLEERGNALIIKVVERATISQVDISGNKEIPKDKLKKIVKKIGLVRGRLFDKATLDHFVAQLRTQYDNMGKYSAHITTIVTPQSNNRVSVRVEISEGLTVEVADISIVGNHAFSERKLRSALPLGVHHFWSVFTSSAQYNQDRLTASLEALQSYYLNRGYLKFKIDSTQVTLTPDRKTAYLIIHVTEGPLYKISTYQLSGRLIVAQAKLEKVLGSLRGGQPFSREKVLEVEQGIKKELGDFGYIFATVNTLPDVDEKNKTVALTFYVDPGNRVYVRHINISGNLKTQDEVFRRLFRQQEGSLLSESDIKDSLRQLSLTGFLEGEPQLTPIPIEAYTDQVDLDLMLNEAHAAQALFSLGYGTNGAVFGASLNQNNVFGTGNQLGLNFNKTRAATIYSISYNNPYYTLNGVQRGYDIFYQRATPSDLNTTTYSTNTYGADLHYSIPFDERGDTLQLSGGLQRLQLNLPITSQQSIEVQNFVSQHGTQFNQFLFTIGWSRNSLDQLVFPKDGIYQNANVQLALPVGGQPLDYYKASYTGLDFLPLTHNFIMQSRLSLGYGNGFASTRGLPFFSNYYAGGIGTDGQVRGYQISSLGPRDSNGYPLGGNVMTVGSLALIVPSPLPASVRTSLFVDAGNTYSTLGVTQPGNPKGGTSPGPIRYSAGVNVDWRVPVFNVTLSFSVAKAINPRPGDQIQVFQFNIGTGF</sequence>
<name>A0A370CFZ9_9COXI</name>
<dbReference type="PANTHER" id="PTHR12815:SF23">
    <property type="entry name" value="OUTER MEMBRANE PROTEIN ASSEMBLY FACTOR BAMA"/>
    <property type="match status" value="1"/>
</dbReference>
<comment type="subunit">
    <text evidence="8">Part of the Bam complex.</text>
</comment>
<dbReference type="PANTHER" id="PTHR12815">
    <property type="entry name" value="SORTING AND ASSEMBLY MACHINERY SAMM50 PROTEIN FAMILY MEMBER"/>
    <property type="match status" value="1"/>
</dbReference>
<evidence type="ECO:0000256" key="4">
    <source>
        <dbReference type="ARBA" id="ARBA00022729"/>
    </source>
</evidence>
<evidence type="ECO:0000256" key="5">
    <source>
        <dbReference type="ARBA" id="ARBA00022737"/>
    </source>
</evidence>
<keyword evidence="2 8" id="KW-1134">Transmembrane beta strand</keyword>
<comment type="similarity">
    <text evidence="8">Belongs to the BamA family.</text>
</comment>
<keyword evidence="3 8" id="KW-0812">Transmembrane</keyword>
<evidence type="ECO:0000256" key="6">
    <source>
        <dbReference type="ARBA" id="ARBA00023136"/>
    </source>
</evidence>
<dbReference type="HAMAP" id="MF_01430">
    <property type="entry name" value="OM_assembly_BamA"/>
    <property type="match status" value="1"/>
</dbReference>
<evidence type="ECO:0000256" key="2">
    <source>
        <dbReference type="ARBA" id="ARBA00022452"/>
    </source>
</evidence>
<dbReference type="Gene3D" id="2.40.160.50">
    <property type="entry name" value="membrane protein fhac: a member of the omp85/tpsb transporter family"/>
    <property type="match status" value="1"/>
</dbReference>
<dbReference type="Pfam" id="PF07244">
    <property type="entry name" value="POTRA"/>
    <property type="match status" value="4"/>
</dbReference>
<dbReference type="Proteomes" id="UP000226429">
    <property type="component" value="Unassembled WGS sequence"/>
</dbReference>
<accession>A0A370CFZ9</accession>
<evidence type="ECO:0000313" key="11">
    <source>
        <dbReference type="EMBL" id="RDH40021.1"/>
    </source>
</evidence>
<feature type="domain" description="POTRA" evidence="10">
    <location>
        <begin position="95"/>
        <end position="175"/>
    </location>
</feature>
<dbReference type="GO" id="GO:0043165">
    <property type="term" value="P:Gram-negative-bacterium-type cell outer membrane assembly"/>
    <property type="evidence" value="ECO:0007669"/>
    <property type="project" value="UniProtKB-UniRule"/>
</dbReference>
<feature type="domain" description="POTRA" evidence="10">
    <location>
        <begin position="269"/>
        <end position="348"/>
    </location>
</feature>
<comment type="subcellular location">
    <subcellularLocation>
        <location evidence="8">Cell outer membrane</location>
    </subcellularLocation>
    <subcellularLocation>
        <location evidence="1">Membrane</location>
    </subcellularLocation>
</comment>
<dbReference type="InterPro" id="IPR034746">
    <property type="entry name" value="POTRA"/>
</dbReference>
<keyword evidence="6 8" id="KW-0472">Membrane</keyword>
<feature type="domain" description="POTRA" evidence="10">
    <location>
        <begin position="178"/>
        <end position="266"/>
    </location>
</feature>
<dbReference type="PIRSF" id="PIRSF006076">
    <property type="entry name" value="OM_assembly_OMP85"/>
    <property type="match status" value="1"/>
</dbReference>
<keyword evidence="7 8" id="KW-0998">Cell outer membrane</keyword>
<keyword evidence="12" id="KW-1185">Reference proteome</keyword>
<protein>
    <recommendedName>
        <fullName evidence="8 9">Outer membrane protein assembly factor BamA</fullName>
    </recommendedName>
</protein>
<dbReference type="PROSITE" id="PS51779">
    <property type="entry name" value="POTRA"/>
    <property type="match status" value="4"/>
</dbReference>
<comment type="function">
    <text evidence="8">Part of the outer membrane protein assembly complex, which is involved in assembly and insertion of beta-barrel proteins into the outer membrane.</text>
</comment>
<feature type="domain" description="POTRA" evidence="10">
    <location>
        <begin position="27"/>
        <end position="94"/>
    </location>
</feature>
<evidence type="ECO:0000256" key="1">
    <source>
        <dbReference type="ARBA" id="ARBA00004370"/>
    </source>
</evidence>
<evidence type="ECO:0000256" key="3">
    <source>
        <dbReference type="ARBA" id="ARBA00022692"/>
    </source>
</evidence>
<dbReference type="InterPro" id="IPR000184">
    <property type="entry name" value="Bac_surfAg_D15"/>
</dbReference>
<comment type="caution">
    <text evidence="11">The sequence shown here is derived from an EMBL/GenBank/DDBJ whole genome shotgun (WGS) entry which is preliminary data.</text>
</comment>
<dbReference type="Pfam" id="PF01103">
    <property type="entry name" value="Omp85"/>
    <property type="match status" value="1"/>
</dbReference>
<keyword evidence="4 8" id="KW-0732">Signal</keyword>
<evidence type="ECO:0000256" key="8">
    <source>
        <dbReference type="HAMAP-Rule" id="MF_01430"/>
    </source>
</evidence>
<evidence type="ECO:0000259" key="10">
    <source>
        <dbReference type="PROSITE" id="PS51779"/>
    </source>
</evidence>
<dbReference type="GO" id="GO:1990063">
    <property type="term" value="C:Bam protein complex"/>
    <property type="evidence" value="ECO:0007669"/>
    <property type="project" value="TreeGrafter"/>
</dbReference>
<evidence type="ECO:0000256" key="9">
    <source>
        <dbReference type="NCBIfam" id="TIGR03303"/>
    </source>
</evidence>
<reference evidence="11 12" key="1">
    <citation type="journal article" date="2017" name="Int. J. Syst. Evol. Microbiol.">
        <title>Aquarickettsiella crustaci n. gen. n. sp. (Gammaproteobacteria: Legionellales: Coxiellaceae); a bacterial pathogen of the freshwater crustacean: Gammarus fossarum (Malacostraca: Amphipoda).</title>
        <authorList>
            <person name="Bojko J."/>
            <person name="Dunn A.M."/>
            <person name="Stebbing P.D."/>
            <person name="Van Aerle R."/>
            <person name="Bacela-Spychalska K."/>
            <person name="Bean T.P."/>
            <person name="Stentiford G.D."/>
        </authorList>
    </citation>
    <scope>NUCLEOTIDE SEQUENCE [LARGE SCALE GENOMIC DNA]</scope>
    <source>
        <strain evidence="11">RA15029</strain>
    </source>
</reference>
<dbReference type="EMBL" id="NMOS02000019">
    <property type="protein sequence ID" value="RDH40021.1"/>
    <property type="molecule type" value="Genomic_DNA"/>
</dbReference>
<keyword evidence="5 8" id="KW-0677">Repeat</keyword>
<dbReference type="NCBIfam" id="TIGR03303">
    <property type="entry name" value="OM_YaeT"/>
    <property type="match status" value="1"/>
</dbReference>
<dbReference type="AlphaFoldDB" id="A0A370CFZ9"/>
<dbReference type="InterPro" id="IPR010827">
    <property type="entry name" value="BamA/TamA_POTRA"/>
</dbReference>
<dbReference type="GO" id="GO:0051205">
    <property type="term" value="P:protein insertion into membrane"/>
    <property type="evidence" value="ECO:0007669"/>
    <property type="project" value="UniProtKB-UniRule"/>
</dbReference>
<dbReference type="Gene3D" id="3.10.20.310">
    <property type="entry name" value="membrane protein fhac"/>
    <property type="match status" value="5"/>
</dbReference>
<organism evidence="11 12">
    <name type="scientific">Candidatus Aquirickettsiella gammari</name>
    <dbReference type="NCBI Taxonomy" id="2016198"/>
    <lineage>
        <taxon>Bacteria</taxon>
        <taxon>Pseudomonadati</taxon>
        <taxon>Pseudomonadota</taxon>
        <taxon>Gammaproteobacteria</taxon>
        <taxon>Legionellales</taxon>
        <taxon>Coxiellaceae</taxon>
        <taxon>Candidatus Aquirickettsiella</taxon>
    </lineage>
</organism>
<evidence type="ECO:0000256" key="7">
    <source>
        <dbReference type="ARBA" id="ARBA00023237"/>
    </source>
</evidence>
<reference evidence="11 12" key="2">
    <citation type="journal article" date="2018" name="J. Invertebr. Pathol.">
        <title>'Candidatus Aquirickettsiella gammari' (Gammaproteobacteria: Legionellales: Coxiellaceae): A bacterial pathogen of the freshwater crustacean Gammarus fossarum (Malacostraca: Amphipoda).</title>
        <authorList>
            <person name="Bojko J."/>
            <person name="Dunn A.M."/>
            <person name="Stebbing P.D."/>
            <person name="van Aerle R."/>
            <person name="Bacela-Spychalska K."/>
            <person name="Bean T.P."/>
            <person name="Urrutia A."/>
            <person name="Stentiford G.D."/>
        </authorList>
    </citation>
    <scope>NUCLEOTIDE SEQUENCE [LARGE SCALE GENOMIC DNA]</scope>
    <source>
        <strain evidence="11">RA15029</strain>
    </source>
</reference>